<dbReference type="AlphaFoldDB" id="A0A6S7FU16"/>
<organism evidence="1 2">
    <name type="scientific">Paramuricea clavata</name>
    <name type="common">Red gorgonian</name>
    <name type="synonym">Violescent sea-whip</name>
    <dbReference type="NCBI Taxonomy" id="317549"/>
    <lineage>
        <taxon>Eukaryota</taxon>
        <taxon>Metazoa</taxon>
        <taxon>Cnidaria</taxon>
        <taxon>Anthozoa</taxon>
        <taxon>Octocorallia</taxon>
        <taxon>Malacalcyonacea</taxon>
        <taxon>Plexauridae</taxon>
        <taxon>Paramuricea</taxon>
    </lineage>
</organism>
<comment type="caution">
    <text evidence="1">The sequence shown here is derived from an EMBL/GenBank/DDBJ whole genome shotgun (WGS) entry which is preliminary data.</text>
</comment>
<reference evidence="1" key="1">
    <citation type="submission" date="2020-04" db="EMBL/GenBank/DDBJ databases">
        <authorList>
            <person name="Alioto T."/>
            <person name="Alioto T."/>
            <person name="Gomez Garrido J."/>
        </authorList>
    </citation>
    <scope>NUCLEOTIDE SEQUENCE</scope>
    <source>
        <strain evidence="1">A484AB</strain>
    </source>
</reference>
<dbReference type="Proteomes" id="UP001152795">
    <property type="component" value="Unassembled WGS sequence"/>
</dbReference>
<proteinExistence type="predicted"/>
<evidence type="ECO:0000313" key="1">
    <source>
        <dbReference type="EMBL" id="CAB3979296.1"/>
    </source>
</evidence>
<accession>A0A6S7FU16</accession>
<name>A0A6S7FU16_PARCT</name>
<keyword evidence="2" id="KW-1185">Reference proteome</keyword>
<dbReference type="EMBL" id="CACRXK020000184">
    <property type="protein sequence ID" value="CAB3979296.1"/>
    <property type="molecule type" value="Genomic_DNA"/>
</dbReference>
<gene>
    <name evidence="1" type="ORF">PACLA_8A038035</name>
</gene>
<protein>
    <submittedName>
        <fullName evidence="1">Uncharacterized protein</fullName>
    </submittedName>
</protein>
<evidence type="ECO:0000313" key="2">
    <source>
        <dbReference type="Proteomes" id="UP001152795"/>
    </source>
</evidence>
<sequence length="159" mass="17977">MGKESIEILRQAYLNDERVMANNATGLTDSESNDPEDWVNLNLRSAKGKEMVNKHVGIVKRIARRQAAKLIAENSLLKRKVPKKVSSILQKYPNIGRDIEEFVESKRCGADSWRRTGVTTFDGNKKKGQKASFRTIQAHLQEKYNTKIGYGIVVELCVV</sequence>